<keyword evidence="3" id="KW-1185">Reference proteome</keyword>
<accession>A0A5N5SZZ9</accession>
<comment type="caution">
    <text evidence="2">The sequence shown here is derived from an EMBL/GenBank/DDBJ whole genome shotgun (WGS) entry which is preliminary data.</text>
</comment>
<protein>
    <recommendedName>
        <fullName evidence="1">CHK kinase-like domain-containing protein</fullName>
    </recommendedName>
</protein>
<dbReference type="InterPro" id="IPR015897">
    <property type="entry name" value="CHK_kinase-like"/>
</dbReference>
<evidence type="ECO:0000313" key="2">
    <source>
        <dbReference type="EMBL" id="KAB7499289.1"/>
    </source>
</evidence>
<dbReference type="OrthoDB" id="6342691at2759"/>
<dbReference type="Gene3D" id="3.90.1200.10">
    <property type="match status" value="1"/>
</dbReference>
<dbReference type="Proteomes" id="UP000326759">
    <property type="component" value="Unassembled WGS sequence"/>
</dbReference>
<dbReference type="AlphaFoldDB" id="A0A5N5SZZ9"/>
<gene>
    <name evidence="2" type="ORF">Anas_04957</name>
</gene>
<dbReference type="Pfam" id="PF02958">
    <property type="entry name" value="EcKL"/>
    <property type="match status" value="1"/>
</dbReference>
<proteinExistence type="predicted"/>
<dbReference type="InterPro" id="IPR011009">
    <property type="entry name" value="Kinase-like_dom_sf"/>
</dbReference>
<reference evidence="2 3" key="1">
    <citation type="journal article" date="2019" name="PLoS Biol.">
        <title>Sex chromosomes control vertical transmission of feminizing Wolbachia symbionts in an isopod.</title>
        <authorList>
            <person name="Becking T."/>
            <person name="Chebbi M.A."/>
            <person name="Giraud I."/>
            <person name="Moumen B."/>
            <person name="Laverre T."/>
            <person name="Caubet Y."/>
            <person name="Peccoud J."/>
            <person name="Gilbert C."/>
            <person name="Cordaux R."/>
        </authorList>
    </citation>
    <scope>NUCLEOTIDE SEQUENCE [LARGE SCALE GENOMIC DNA]</scope>
    <source>
        <strain evidence="2">ANa2</strain>
        <tissue evidence="2">Whole body excluding digestive tract and cuticle</tissue>
    </source>
</reference>
<evidence type="ECO:0000313" key="3">
    <source>
        <dbReference type="Proteomes" id="UP000326759"/>
    </source>
</evidence>
<organism evidence="2 3">
    <name type="scientific">Armadillidium nasatum</name>
    <dbReference type="NCBI Taxonomy" id="96803"/>
    <lineage>
        <taxon>Eukaryota</taxon>
        <taxon>Metazoa</taxon>
        <taxon>Ecdysozoa</taxon>
        <taxon>Arthropoda</taxon>
        <taxon>Crustacea</taxon>
        <taxon>Multicrustacea</taxon>
        <taxon>Malacostraca</taxon>
        <taxon>Eumalacostraca</taxon>
        <taxon>Peracarida</taxon>
        <taxon>Isopoda</taxon>
        <taxon>Oniscidea</taxon>
        <taxon>Crinocheta</taxon>
        <taxon>Armadillidiidae</taxon>
        <taxon>Armadillidium</taxon>
    </lineage>
</organism>
<dbReference type="EMBL" id="SEYY01018487">
    <property type="protein sequence ID" value="KAB7499289.1"/>
    <property type="molecule type" value="Genomic_DNA"/>
</dbReference>
<dbReference type="PANTHER" id="PTHR11012">
    <property type="entry name" value="PROTEIN KINASE-LIKE DOMAIN-CONTAINING"/>
    <property type="match status" value="1"/>
</dbReference>
<sequence>MFKYIFHVIVSEDGSVPKIKSYELVTEELVLQALWNDKGQNAKVLSWEIKEFTSKGDGYMSVVASIVIKYKENGKELDESYVVKLNPLRPASSMTDLAGYMIARESVIFSSVIGNMSKHLRKLGLPPIKTPKIYARSLSKEREAFVTENLRKQGFVMHDRKKGQDLNHAILVLEELGRFHASSLLLEDTIAPKTFVETFDHFQTQVECTIKYLSEIPKYKKCVQWLKANIDSVGHYYLDGNTPKEPFDVLVHGDCWTNNMLFKYNSKNKPEDVRFVDLQCSRKASPASDIAYFIFTSLNGEIRSSYMKELLLSYYQSFTRILILARKKIPFKFKELEGELEKKKIYGLICGIMIVVGALFVEGEDEMYNLEGFSDDKLDEFADEQVKHFQKIAEREGSFKDRFLSLFDDMLTSPVFEIQ</sequence>
<dbReference type="PANTHER" id="PTHR11012:SF30">
    <property type="entry name" value="PROTEIN KINASE-LIKE DOMAIN-CONTAINING"/>
    <property type="match status" value="1"/>
</dbReference>
<name>A0A5N5SZZ9_9CRUS</name>
<feature type="domain" description="CHK kinase-like" evidence="1">
    <location>
        <begin position="145"/>
        <end position="324"/>
    </location>
</feature>
<dbReference type="SUPFAM" id="SSF56112">
    <property type="entry name" value="Protein kinase-like (PK-like)"/>
    <property type="match status" value="1"/>
</dbReference>
<evidence type="ECO:0000259" key="1">
    <source>
        <dbReference type="SMART" id="SM00587"/>
    </source>
</evidence>
<dbReference type="SMART" id="SM00587">
    <property type="entry name" value="CHK"/>
    <property type="match status" value="1"/>
</dbReference>
<dbReference type="InterPro" id="IPR004119">
    <property type="entry name" value="EcKL"/>
</dbReference>